<gene>
    <name evidence="3" type="ORF">HYZ11_13615</name>
</gene>
<feature type="transmembrane region" description="Helical" evidence="1">
    <location>
        <begin position="21"/>
        <end position="47"/>
    </location>
</feature>
<dbReference type="InterPro" id="IPR028087">
    <property type="entry name" value="Tad_N"/>
</dbReference>
<dbReference type="AlphaFoldDB" id="A0A932MR15"/>
<reference evidence="3" key="1">
    <citation type="submission" date="2020-07" db="EMBL/GenBank/DDBJ databases">
        <title>Huge and variable diversity of episymbiotic CPR bacteria and DPANN archaea in groundwater ecosystems.</title>
        <authorList>
            <person name="He C.Y."/>
            <person name="Keren R."/>
            <person name="Whittaker M."/>
            <person name="Farag I.F."/>
            <person name="Doudna J."/>
            <person name="Cate J.H.D."/>
            <person name="Banfield J.F."/>
        </authorList>
    </citation>
    <scope>NUCLEOTIDE SEQUENCE</scope>
    <source>
        <strain evidence="3">NC_groundwater_763_Ag_S-0.2um_68_21</strain>
    </source>
</reference>
<organism evidence="3 4">
    <name type="scientific">Tectimicrobiota bacterium</name>
    <dbReference type="NCBI Taxonomy" id="2528274"/>
    <lineage>
        <taxon>Bacteria</taxon>
        <taxon>Pseudomonadati</taxon>
        <taxon>Nitrospinota/Tectimicrobiota group</taxon>
        <taxon>Candidatus Tectimicrobiota</taxon>
    </lineage>
</organism>
<comment type="caution">
    <text evidence="3">The sequence shown here is derived from an EMBL/GenBank/DDBJ whole genome shotgun (WGS) entry which is preliminary data.</text>
</comment>
<dbReference type="EMBL" id="JACPUR010000034">
    <property type="protein sequence ID" value="MBI3128636.1"/>
    <property type="molecule type" value="Genomic_DNA"/>
</dbReference>
<dbReference type="Proteomes" id="UP000782312">
    <property type="component" value="Unassembled WGS sequence"/>
</dbReference>
<feature type="domain" description="Putative Flp pilus-assembly TadG-like N-terminal" evidence="2">
    <location>
        <begin position="19"/>
        <end position="64"/>
    </location>
</feature>
<accession>A0A932MR15</accession>
<evidence type="ECO:0000256" key="1">
    <source>
        <dbReference type="SAM" id="Phobius"/>
    </source>
</evidence>
<name>A0A932MR15_UNCTE</name>
<evidence type="ECO:0000259" key="2">
    <source>
        <dbReference type="Pfam" id="PF13400"/>
    </source>
</evidence>
<evidence type="ECO:0000313" key="3">
    <source>
        <dbReference type="EMBL" id="MBI3128636.1"/>
    </source>
</evidence>
<sequence length="334" mass="35058">MTTQSWRRGFPRRIRSARGQVLAIVALMLPVLMGMGALSVDVGYMYVARSAMQTAADAGARAGAGVLATGGNQSAANAEALNFTNQNLGRLAYLTGATPTVSFPTSTSIQVNIVHNLPLFFAPVIGFNTAGVNANAGASISPASSVPPGSMVPLGIHCNNPSGCSGVLQVGQTFSLRRYCGNFFADGAGGNGCGNAIANGENFLVGFTLDDHSNSNSLFRSRVYDGYDVEVNYGDPARALPGNRNGWRSGMEDRLAEGRNEMTFAVIRGRDPASQAYNIEIVDFVQVRVSSFAQSGNTDTTTFEIIRTAVSTNSFAQAGEGYGINSIVGVRLTN</sequence>
<keyword evidence="1" id="KW-0472">Membrane</keyword>
<protein>
    <recommendedName>
        <fullName evidence="2">Putative Flp pilus-assembly TadG-like N-terminal domain-containing protein</fullName>
    </recommendedName>
</protein>
<dbReference type="Pfam" id="PF13400">
    <property type="entry name" value="Tad"/>
    <property type="match status" value="1"/>
</dbReference>
<proteinExistence type="predicted"/>
<evidence type="ECO:0000313" key="4">
    <source>
        <dbReference type="Proteomes" id="UP000782312"/>
    </source>
</evidence>
<keyword evidence="1" id="KW-1133">Transmembrane helix</keyword>
<keyword evidence="1" id="KW-0812">Transmembrane</keyword>